<dbReference type="EMBL" id="REGN01005416">
    <property type="protein sequence ID" value="RNA13440.1"/>
    <property type="molecule type" value="Genomic_DNA"/>
</dbReference>
<feature type="transmembrane region" description="Helical" evidence="1">
    <location>
        <begin position="21"/>
        <end position="41"/>
    </location>
</feature>
<organism evidence="2 3">
    <name type="scientific">Brachionus plicatilis</name>
    <name type="common">Marine rotifer</name>
    <name type="synonym">Brachionus muelleri</name>
    <dbReference type="NCBI Taxonomy" id="10195"/>
    <lineage>
        <taxon>Eukaryota</taxon>
        <taxon>Metazoa</taxon>
        <taxon>Spiralia</taxon>
        <taxon>Gnathifera</taxon>
        <taxon>Rotifera</taxon>
        <taxon>Eurotatoria</taxon>
        <taxon>Monogononta</taxon>
        <taxon>Pseudotrocha</taxon>
        <taxon>Ploima</taxon>
        <taxon>Brachionidae</taxon>
        <taxon>Brachionus</taxon>
    </lineage>
</organism>
<keyword evidence="1" id="KW-1133">Transmembrane helix</keyword>
<proteinExistence type="predicted"/>
<evidence type="ECO:0000313" key="2">
    <source>
        <dbReference type="EMBL" id="RNA13440.1"/>
    </source>
</evidence>
<comment type="caution">
    <text evidence="2">The sequence shown here is derived from an EMBL/GenBank/DDBJ whole genome shotgun (WGS) entry which is preliminary data.</text>
</comment>
<keyword evidence="1" id="KW-0472">Membrane</keyword>
<gene>
    <name evidence="2" type="ORF">BpHYR1_037248</name>
</gene>
<keyword evidence="3" id="KW-1185">Reference proteome</keyword>
<accession>A0A3M7QQ16</accession>
<name>A0A3M7QQ16_BRAPC</name>
<keyword evidence="1" id="KW-0812">Transmembrane</keyword>
<evidence type="ECO:0000256" key="1">
    <source>
        <dbReference type="SAM" id="Phobius"/>
    </source>
</evidence>
<evidence type="ECO:0000313" key="3">
    <source>
        <dbReference type="Proteomes" id="UP000276133"/>
    </source>
</evidence>
<reference evidence="2 3" key="1">
    <citation type="journal article" date="2018" name="Sci. Rep.">
        <title>Genomic signatures of local adaptation to the degree of environmental predictability in rotifers.</title>
        <authorList>
            <person name="Franch-Gras L."/>
            <person name="Hahn C."/>
            <person name="Garcia-Roger E.M."/>
            <person name="Carmona M.J."/>
            <person name="Serra M."/>
            <person name="Gomez A."/>
        </authorList>
    </citation>
    <scope>NUCLEOTIDE SEQUENCE [LARGE SCALE GENOMIC DNA]</scope>
    <source>
        <strain evidence="2">HYR1</strain>
    </source>
</reference>
<dbReference type="AlphaFoldDB" id="A0A3M7QQ16"/>
<dbReference type="Proteomes" id="UP000276133">
    <property type="component" value="Unassembled WGS sequence"/>
</dbReference>
<protein>
    <submittedName>
        <fullName evidence="2">Uncharacterized protein</fullName>
    </submittedName>
</protein>
<sequence length="82" mass="9551">MSGTQKIISVKRKVMVSMIKIKYKYIDFMILGLAQALRILVRFLKNDTGFGFDKFYFLCPQTSLTLIFLTNTRKCLITQPCF</sequence>